<sequence>MTLHERTPNLPLMTYTRCAHSYPVSVSKTWLRPESFQKLISRASFENTKSPALLVANPVRYLDHPAFEKHPLLSVDFAQFGELPTFRKQACRSTNNP</sequence>
<evidence type="ECO:0000313" key="1">
    <source>
        <dbReference type="EnsemblMetazoa" id="CJA39033.1"/>
    </source>
</evidence>
<dbReference type="EnsemblMetazoa" id="CJA39033.1">
    <property type="protein sequence ID" value="CJA39033.1"/>
    <property type="gene ID" value="WBGene00214880"/>
</dbReference>
<reference evidence="2" key="1">
    <citation type="submission" date="2010-08" db="EMBL/GenBank/DDBJ databases">
        <authorList>
            <consortium name="Caenorhabditis japonica Sequencing Consortium"/>
            <person name="Wilson R.K."/>
        </authorList>
    </citation>
    <scope>NUCLEOTIDE SEQUENCE [LARGE SCALE GENOMIC DNA]</scope>
    <source>
        <strain evidence="2">DF5081</strain>
    </source>
</reference>
<keyword evidence="2" id="KW-1185">Reference proteome</keyword>
<reference evidence="1" key="2">
    <citation type="submission" date="2022-06" db="UniProtKB">
        <authorList>
            <consortium name="EnsemblMetazoa"/>
        </authorList>
    </citation>
    <scope>IDENTIFICATION</scope>
    <source>
        <strain evidence="1">DF5081</strain>
    </source>
</reference>
<dbReference type="AlphaFoldDB" id="A0A8R1IUB9"/>
<organism evidence="1 2">
    <name type="scientific">Caenorhabditis japonica</name>
    <dbReference type="NCBI Taxonomy" id="281687"/>
    <lineage>
        <taxon>Eukaryota</taxon>
        <taxon>Metazoa</taxon>
        <taxon>Ecdysozoa</taxon>
        <taxon>Nematoda</taxon>
        <taxon>Chromadorea</taxon>
        <taxon>Rhabditida</taxon>
        <taxon>Rhabditina</taxon>
        <taxon>Rhabditomorpha</taxon>
        <taxon>Rhabditoidea</taxon>
        <taxon>Rhabditidae</taxon>
        <taxon>Peloderinae</taxon>
        <taxon>Caenorhabditis</taxon>
    </lineage>
</organism>
<evidence type="ECO:0000313" key="2">
    <source>
        <dbReference type="Proteomes" id="UP000005237"/>
    </source>
</evidence>
<proteinExistence type="predicted"/>
<name>A0A8R1IUB9_CAEJA</name>
<protein>
    <submittedName>
        <fullName evidence="1">Uncharacterized protein</fullName>
    </submittedName>
</protein>
<accession>A0A8R1IUB9</accession>
<dbReference type="Proteomes" id="UP000005237">
    <property type="component" value="Unassembled WGS sequence"/>
</dbReference>